<reference evidence="1" key="1">
    <citation type="journal article" date="2020" name="J Insects Food Feed">
        <title>The yellow mealworm (Tenebrio molitor) genome: a resource for the emerging insects as food and feed industry.</title>
        <authorList>
            <person name="Eriksson T."/>
            <person name="Andere A."/>
            <person name="Kelstrup H."/>
            <person name="Emery V."/>
            <person name="Picard C."/>
        </authorList>
    </citation>
    <scope>NUCLEOTIDE SEQUENCE</scope>
    <source>
        <strain evidence="1">Stoneville</strain>
        <tissue evidence="1">Whole head</tissue>
    </source>
</reference>
<organism evidence="1 2">
    <name type="scientific">Tenebrio molitor</name>
    <name type="common">Yellow mealworm beetle</name>
    <dbReference type="NCBI Taxonomy" id="7067"/>
    <lineage>
        <taxon>Eukaryota</taxon>
        <taxon>Metazoa</taxon>
        <taxon>Ecdysozoa</taxon>
        <taxon>Arthropoda</taxon>
        <taxon>Hexapoda</taxon>
        <taxon>Insecta</taxon>
        <taxon>Pterygota</taxon>
        <taxon>Neoptera</taxon>
        <taxon>Endopterygota</taxon>
        <taxon>Coleoptera</taxon>
        <taxon>Polyphaga</taxon>
        <taxon>Cucujiformia</taxon>
        <taxon>Tenebrionidae</taxon>
        <taxon>Tenebrio</taxon>
    </lineage>
</organism>
<proteinExistence type="predicted"/>
<name>A0A8J6HLY4_TENMO</name>
<sequence>MAPVSSVEKYYTVGITANSNNSLSNVRFTAVNFDICNYLDRHPFELSNVNVARCEVLSVKTVLARPCGNLAQEAIKTKPCNDKRPSPRLGARNYQLRFGPGTQGATVFGRRRRGSMSDTVPASVIVLDVHLVDPRVAAPAAHPTYVLWSQAVVGRVLRESSVIGARTWLKRPSERGTCVRAVSRRFFSGALLVPESPKHRRALAYSVSVRALYSRMIYLLPPGATGVTSQHPPGDYA</sequence>
<reference evidence="1" key="2">
    <citation type="submission" date="2021-08" db="EMBL/GenBank/DDBJ databases">
        <authorList>
            <person name="Eriksson T."/>
        </authorList>
    </citation>
    <scope>NUCLEOTIDE SEQUENCE</scope>
    <source>
        <strain evidence="1">Stoneville</strain>
        <tissue evidence="1">Whole head</tissue>
    </source>
</reference>
<protein>
    <submittedName>
        <fullName evidence="1">Uncharacterized protein</fullName>
    </submittedName>
</protein>
<evidence type="ECO:0000313" key="2">
    <source>
        <dbReference type="Proteomes" id="UP000719412"/>
    </source>
</evidence>
<accession>A0A8J6HLY4</accession>
<keyword evidence="2" id="KW-1185">Reference proteome</keyword>
<gene>
    <name evidence="1" type="ORF">GEV33_006375</name>
</gene>
<comment type="caution">
    <text evidence="1">The sequence shown here is derived from an EMBL/GenBank/DDBJ whole genome shotgun (WGS) entry which is preliminary data.</text>
</comment>
<dbReference type="AlphaFoldDB" id="A0A8J6HLY4"/>
<dbReference type="Proteomes" id="UP000719412">
    <property type="component" value="Unassembled WGS sequence"/>
</dbReference>
<dbReference type="EMBL" id="JABDTM020021585">
    <property type="protein sequence ID" value="KAH0816416.1"/>
    <property type="molecule type" value="Genomic_DNA"/>
</dbReference>
<evidence type="ECO:0000313" key="1">
    <source>
        <dbReference type="EMBL" id="KAH0816416.1"/>
    </source>
</evidence>